<dbReference type="GO" id="GO:0000976">
    <property type="term" value="F:transcription cis-regulatory region binding"/>
    <property type="evidence" value="ECO:0007669"/>
    <property type="project" value="TreeGrafter"/>
</dbReference>
<keyword evidence="3" id="KW-0805">Transcription regulation</keyword>
<dbReference type="CDD" id="cd00383">
    <property type="entry name" value="trans_reg_C"/>
    <property type="match status" value="1"/>
</dbReference>
<dbReference type="InterPro" id="IPR016032">
    <property type="entry name" value="Sig_transdc_resp-reg_C-effctor"/>
</dbReference>
<dbReference type="PANTHER" id="PTHR48111:SF4">
    <property type="entry name" value="DNA-BINDING DUAL TRANSCRIPTIONAL REGULATOR OMPR"/>
    <property type="match status" value="1"/>
</dbReference>
<dbReference type="GO" id="GO:0006355">
    <property type="term" value="P:regulation of DNA-templated transcription"/>
    <property type="evidence" value="ECO:0007669"/>
    <property type="project" value="InterPro"/>
</dbReference>
<dbReference type="Pfam" id="PF00072">
    <property type="entry name" value="Response_reg"/>
    <property type="match status" value="1"/>
</dbReference>
<dbReference type="Pfam" id="PF00486">
    <property type="entry name" value="Trans_reg_C"/>
    <property type="match status" value="1"/>
</dbReference>
<dbReference type="RefSeq" id="WP_101287504.1">
    <property type="nucleotide sequence ID" value="NZ_FOUQ01000001.1"/>
</dbReference>
<evidence type="ECO:0000256" key="6">
    <source>
        <dbReference type="PROSITE-ProRule" id="PRU00169"/>
    </source>
</evidence>
<dbReference type="PROSITE" id="PS51755">
    <property type="entry name" value="OMPR_PHOB"/>
    <property type="match status" value="1"/>
</dbReference>
<dbReference type="Proteomes" id="UP000233491">
    <property type="component" value="Unassembled WGS sequence"/>
</dbReference>
<keyword evidence="1 6" id="KW-0597">Phosphoprotein</keyword>
<dbReference type="InterPro" id="IPR036388">
    <property type="entry name" value="WH-like_DNA-bd_sf"/>
</dbReference>
<evidence type="ECO:0000256" key="1">
    <source>
        <dbReference type="ARBA" id="ARBA00022553"/>
    </source>
</evidence>
<comment type="caution">
    <text evidence="10">The sequence shown here is derived from an EMBL/GenBank/DDBJ whole genome shotgun (WGS) entry which is preliminary data.</text>
</comment>
<keyword evidence="2" id="KW-0902">Two-component regulatory system</keyword>
<sequence length="248" mass="27714">MTQDNERQASGGAIIAIIDDDDDLRSAMTALLSENGFTPLALPNADAYRQLDPPPKLDLALIDLNLAGESGLDLAMDIRDRLGVPIVMLTGWGTETDRIEGLETGADDYLMKPFNPRELLARLRAVLRRAGWKTPAPDRSGHQLQSFGSMTLDLTRRELLASDGGEIPLTNGEYRLLEYLVRNRDRIIPRVELLKELGSDLSTYVDRTIDVLILRLRRKIEAVPSKPVYLQTRRGQGYIFVTTSRSEP</sequence>
<dbReference type="AlphaFoldDB" id="A0A1I4QV02"/>
<evidence type="ECO:0000256" key="2">
    <source>
        <dbReference type="ARBA" id="ARBA00023012"/>
    </source>
</evidence>
<evidence type="ECO:0000259" key="9">
    <source>
        <dbReference type="PROSITE" id="PS51755"/>
    </source>
</evidence>
<dbReference type="Gene3D" id="3.40.50.2300">
    <property type="match status" value="1"/>
</dbReference>
<dbReference type="PANTHER" id="PTHR48111">
    <property type="entry name" value="REGULATOR OF RPOS"/>
    <property type="match status" value="1"/>
</dbReference>
<dbReference type="Gene3D" id="1.10.10.10">
    <property type="entry name" value="Winged helix-like DNA-binding domain superfamily/Winged helix DNA-binding domain"/>
    <property type="match status" value="1"/>
</dbReference>
<feature type="modified residue" description="4-aspartylphosphate" evidence="6">
    <location>
        <position position="63"/>
    </location>
</feature>
<evidence type="ECO:0000259" key="8">
    <source>
        <dbReference type="PROSITE" id="PS50110"/>
    </source>
</evidence>
<feature type="DNA-binding region" description="OmpR/PhoB-type" evidence="7">
    <location>
        <begin position="142"/>
        <end position="242"/>
    </location>
</feature>
<dbReference type="GO" id="GO:0000156">
    <property type="term" value="F:phosphorelay response regulator activity"/>
    <property type="evidence" value="ECO:0007669"/>
    <property type="project" value="TreeGrafter"/>
</dbReference>
<evidence type="ECO:0000313" key="11">
    <source>
        <dbReference type="Proteomes" id="UP000233491"/>
    </source>
</evidence>
<dbReference type="InterPro" id="IPR001867">
    <property type="entry name" value="OmpR/PhoB-type_DNA-bd"/>
</dbReference>
<dbReference type="Gene3D" id="6.10.250.690">
    <property type="match status" value="1"/>
</dbReference>
<dbReference type="PROSITE" id="PS50110">
    <property type="entry name" value="RESPONSE_REGULATORY"/>
    <property type="match status" value="1"/>
</dbReference>
<dbReference type="GO" id="GO:0005829">
    <property type="term" value="C:cytosol"/>
    <property type="evidence" value="ECO:0007669"/>
    <property type="project" value="TreeGrafter"/>
</dbReference>
<dbReference type="OrthoDB" id="9802426at2"/>
<evidence type="ECO:0000256" key="3">
    <source>
        <dbReference type="ARBA" id="ARBA00023015"/>
    </source>
</evidence>
<evidence type="ECO:0000313" key="10">
    <source>
        <dbReference type="EMBL" id="PKR90411.1"/>
    </source>
</evidence>
<reference evidence="10 11" key="1">
    <citation type="submission" date="2017-12" db="EMBL/GenBank/DDBJ databases">
        <title>Anaerobic carbon monoxide metabolism by Pleomorphomonas carboxyditropha sp. nov., a new mesophilic hydrogenogenic carboxidotroph.</title>
        <authorList>
            <person name="Esquivel-Elizondo S."/>
            <person name="Krajmalnik-Brown R."/>
        </authorList>
    </citation>
    <scope>NUCLEOTIDE SEQUENCE [LARGE SCALE GENOMIC DNA]</scope>
    <source>
        <strain evidence="10 11">R5-392</strain>
    </source>
</reference>
<dbReference type="InterPro" id="IPR039420">
    <property type="entry name" value="WalR-like"/>
</dbReference>
<keyword evidence="4 7" id="KW-0238">DNA-binding</keyword>
<gene>
    <name evidence="10" type="ORF">CXZ10_03270</name>
</gene>
<feature type="domain" description="Response regulatory" evidence="8">
    <location>
        <begin position="14"/>
        <end position="127"/>
    </location>
</feature>
<dbReference type="InterPro" id="IPR011006">
    <property type="entry name" value="CheY-like_superfamily"/>
</dbReference>
<feature type="domain" description="OmpR/PhoB-type" evidence="9">
    <location>
        <begin position="142"/>
        <end position="242"/>
    </location>
</feature>
<dbReference type="SUPFAM" id="SSF52172">
    <property type="entry name" value="CheY-like"/>
    <property type="match status" value="1"/>
</dbReference>
<evidence type="ECO:0000256" key="4">
    <source>
        <dbReference type="ARBA" id="ARBA00023125"/>
    </source>
</evidence>
<organism evidence="10 11">
    <name type="scientific">Pleomorphomonas diazotrophica</name>
    <dbReference type="NCBI Taxonomy" id="1166257"/>
    <lineage>
        <taxon>Bacteria</taxon>
        <taxon>Pseudomonadati</taxon>
        <taxon>Pseudomonadota</taxon>
        <taxon>Alphaproteobacteria</taxon>
        <taxon>Hyphomicrobiales</taxon>
        <taxon>Pleomorphomonadaceae</taxon>
        <taxon>Pleomorphomonas</taxon>
    </lineage>
</organism>
<dbReference type="EMBL" id="PJNW01000002">
    <property type="protein sequence ID" value="PKR90411.1"/>
    <property type="molecule type" value="Genomic_DNA"/>
</dbReference>
<accession>A0A1I4QV02</accession>
<dbReference type="InterPro" id="IPR001789">
    <property type="entry name" value="Sig_transdc_resp-reg_receiver"/>
</dbReference>
<proteinExistence type="predicted"/>
<protein>
    <submittedName>
        <fullName evidence="10">DNA-binding response regulator</fullName>
    </submittedName>
</protein>
<dbReference type="SUPFAM" id="SSF46894">
    <property type="entry name" value="C-terminal effector domain of the bipartite response regulators"/>
    <property type="match status" value="1"/>
</dbReference>
<name>A0A1I4QV02_9HYPH</name>
<evidence type="ECO:0000256" key="7">
    <source>
        <dbReference type="PROSITE-ProRule" id="PRU01091"/>
    </source>
</evidence>
<keyword evidence="11" id="KW-1185">Reference proteome</keyword>
<keyword evidence="5" id="KW-0804">Transcription</keyword>
<evidence type="ECO:0000256" key="5">
    <source>
        <dbReference type="ARBA" id="ARBA00023163"/>
    </source>
</evidence>
<dbReference type="SMART" id="SM00448">
    <property type="entry name" value="REC"/>
    <property type="match status" value="1"/>
</dbReference>
<dbReference type="GO" id="GO:0032993">
    <property type="term" value="C:protein-DNA complex"/>
    <property type="evidence" value="ECO:0007669"/>
    <property type="project" value="TreeGrafter"/>
</dbReference>
<dbReference type="SMART" id="SM00862">
    <property type="entry name" value="Trans_reg_C"/>
    <property type="match status" value="1"/>
</dbReference>